<accession>A0A6J1WLU5</accession>
<dbReference type="PANTHER" id="PTHR12029">
    <property type="entry name" value="RNA METHYLTRANSFERASE"/>
    <property type="match status" value="1"/>
</dbReference>
<dbReference type="CDD" id="cd18091">
    <property type="entry name" value="SpoU-like_TRM3-like"/>
    <property type="match status" value="1"/>
</dbReference>
<dbReference type="Proteomes" id="UP001652740">
    <property type="component" value="Unplaced"/>
</dbReference>
<feature type="domain" description="tRNA/rRNA methyltransferase SpoU type" evidence="3">
    <location>
        <begin position="1279"/>
        <end position="1421"/>
    </location>
</feature>
<keyword evidence="2" id="KW-0808">Transferase</keyword>
<evidence type="ECO:0000313" key="5">
    <source>
        <dbReference type="RefSeq" id="XP_026751999.3"/>
    </source>
</evidence>
<dbReference type="SUPFAM" id="SSF75217">
    <property type="entry name" value="alpha/beta knot"/>
    <property type="match status" value="1"/>
</dbReference>
<gene>
    <name evidence="5" type="primary">LOC113512367</name>
</gene>
<dbReference type="GeneID" id="113512367"/>
<keyword evidence="4" id="KW-1185">Reference proteome</keyword>
<dbReference type="InterPro" id="IPR029028">
    <property type="entry name" value="Alpha/beta_knot_MTases"/>
</dbReference>
<dbReference type="Gene3D" id="3.40.1280.10">
    <property type="match status" value="1"/>
</dbReference>
<reference evidence="5" key="1">
    <citation type="submission" date="2025-08" db="UniProtKB">
        <authorList>
            <consortium name="RefSeq"/>
        </authorList>
    </citation>
    <scope>IDENTIFICATION</scope>
    <source>
        <tissue evidence="5">Whole larvae</tissue>
    </source>
</reference>
<dbReference type="InterPro" id="IPR044748">
    <property type="entry name" value="Trm3/TARBP1_C"/>
</dbReference>
<dbReference type="InterPro" id="IPR001537">
    <property type="entry name" value="SpoU_MeTrfase"/>
</dbReference>
<dbReference type="InterPro" id="IPR029026">
    <property type="entry name" value="tRNA_m1G_MTases_N"/>
</dbReference>
<dbReference type="GO" id="GO:0141100">
    <property type="term" value="F:tRNA (guanine(18)-2'-O)-methyltransferase activity"/>
    <property type="evidence" value="ECO:0007669"/>
    <property type="project" value="UniProtKB-EC"/>
</dbReference>
<evidence type="ECO:0000256" key="1">
    <source>
        <dbReference type="ARBA" id="ARBA00022603"/>
    </source>
</evidence>
<protein>
    <submittedName>
        <fullName evidence="5">Uncharacterized protein LOC113512367</fullName>
    </submittedName>
</protein>
<evidence type="ECO:0000256" key="2">
    <source>
        <dbReference type="ARBA" id="ARBA00022679"/>
    </source>
</evidence>
<organism evidence="4 5">
    <name type="scientific">Galleria mellonella</name>
    <name type="common">Greater wax moth</name>
    <dbReference type="NCBI Taxonomy" id="7137"/>
    <lineage>
        <taxon>Eukaryota</taxon>
        <taxon>Metazoa</taxon>
        <taxon>Ecdysozoa</taxon>
        <taxon>Arthropoda</taxon>
        <taxon>Hexapoda</taxon>
        <taxon>Insecta</taxon>
        <taxon>Pterygota</taxon>
        <taxon>Neoptera</taxon>
        <taxon>Endopterygota</taxon>
        <taxon>Lepidoptera</taxon>
        <taxon>Glossata</taxon>
        <taxon>Ditrysia</taxon>
        <taxon>Pyraloidea</taxon>
        <taxon>Pyralidae</taxon>
        <taxon>Galleriinae</taxon>
        <taxon>Galleria</taxon>
    </lineage>
</organism>
<evidence type="ECO:0000259" key="3">
    <source>
        <dbReference type="Pfam" id="PF00588"/>
    </source>
</evidence>
<sequence>MFSNKLTNSYKQSPDATDMDVLSFLDLLDLDEEIVDARLHILMKKQSHTNKHLANVLQLLNYKNLINTQENSECSNSEEYAFVAKIINQIQNDNIDNICKIIRVALNLNTKTLVSKSEHLLQQILSMMDLSPEKLNEESASNQALLTFQLCDNILDLIISHGETICLPFYELPVENILFCNNDKLKVNFLTNTVPKFLQGVWGFNILDAIWTCLKNSAQQYNEFVLNILSCLSDYYLPAPDDRGILAYESQVVRQVEFWSIILFGLMSLNPTVRKISLYLNKRAIDCLKAMKKNIVVQFENDIILHWDPVKEFDCKNMWENYFTLFDSLEEKQSNIVLPSLQLFQSLGNIGAVWLNCLFHIGLKHDNIQVRVKCIHYKLDTPFSNQSEVVVLLEALNDINIYENPTEYGMIKEKIANLYHDLKFFILFYQSIPFVNWSPVPLYHVSNIITLICPTNIIKTSQEIDSALCNLSGEEIVQLIRYLLNIPCNIVTLRKAIHVNMAYFLKICCSKLKWNHLLGVFSLFQIDFFEYKFIIEFVKQHILSRIDNKTFFLESLMKSVSDIDFMIFYLECESDDLLIFDELLHKKLKNIQDVINRQYSNKREFLDDVIFIIHLYNRTLNKELFRARIERDQKFILSYIFTLLSCETTLTIEEITPFLNEYLSSVKTDSDNKDIFVQLYIISIMLIKDRNTDLAKAVLCMHIINKLHKNFSLKSESRQLMISLYDILNLIMSFENTQNIGRLTNVFYENSCELLYYMIKSNDEDIVKHTKDIIVYIEKVIECGGYGCLIWLLRIINLILPTIMGKEENFNVMVFLNRMWKEIEELKSNNQYSPCIEEFINLLMQDSLLNQPMYNNIIILYCNKIIEYGPTKNFPLFCLIKKLNTKEIIYKYGHLIYVLTEILLYTPVPRKDQRIVENLVVEILQDPTYEIYQSHDVITNLQIQCSAVMTLSKIDYLEILSTITSLIIKKIDEIFKNTQRYHAGSKPHRAVFMALQHFLAVFLKTGGEDTRVIKNWCLDFLSKLPHQPNVRICLEWYIALCCYVQKTKVNKEFLQELIDKNVPLTSQLVILYWVFKRKFLNGTSTKPEYNFVMDTLLSNTMGQMFNIRLHAQYMSTKLHTMNESNSKKYAYTIDIINRTLDENSNDKNLIKMKNDYFINQFDIMADLTFPFIYNYLPKYTDIKQEIVNINYINDIMKSLNEIDVMTDSTFHKEWKSCHRPDEQDAHLLCSKYSFNNTSEAEPAEPELTGTIQKKYIPWKNMSDVNVYEIKKKRESPSDLIVIASLIDKLPNLGGMARTSEVFGVKTYVVDSLRHLQDKQFQNLSVSAERWIDVEEVRPGIALKQYLMRKRSEGYAVVAAEQTSNSFQLQTFKFPKKTLLLLGHEKEGIPCDLLPLMDYCVEIPQQGVIRSLNVHVTAAIFVWEYARQNIL</sequence>
<dbReference type="PANTHER" id="PTHR12029:SF11">
    <property type="entry name" value="METHYLTRANSFERASE TARBP1-RELATED"/>
    <property type="match status" value="1"/>
</dbReference>
<dbReference type="InterPro" id="IPR045330">
    <property type="entry name" value="TRM3/TARBP1"/>
</dbReference>
<dbReference type="GO" id="GO:0030488">
    <property type="term" value="P:tRNA methylation"/>
    <property type="evidence" value="ECO:0007669"/>
    <property type="project" value="InterPro"/>
</dbReference>
<dbReference type="Pfam" id="PF00588">
    <property type="entry name" value="SpoU_methylase"/>
    <property type="match status" value="1"/>
</dbReference>
<evidence type="ECO:0000313" key="4">
    <source>
        <dbReference type="Proteomes" id="UP001652740"/>
    </source>
</evidence>
<dbReference type="RefSeq" id="XP_026751999.3">
    <property type="nucleotide sequence ID" value="XM_026896198.3"/>
</dbReference>
<dbReference type="GO" id="GO:0003723">
    <property type="term" value="F:RNA binding"/>
    <property type="evidence" value="ECO:0007669"/>
    <property type="project" value="UniProtKB-KW"/>
</dbReference>
<dbReference type="KEGG" id="gmw:113512367"/>
<name>A0A6J1WLU5_GALME</name>
<proteinExistence type="predicted"/>
<keyword evidence="1" id="KW-0489">Methyltransferase</keyword>
<dbReference type="InParanoid" id="A0A6J1WLU5"/>